<dbReference type="RefSeq" id="YP_009102046.1">
    <property type="nucleotide sequence ID" value="NC_025447.1"/>
</dbReference>
<proteinExistence type="predicted"/>
<dbReference type="GeneID" id="22111499"/>
<dbReference type="OrthoDB" id="11659at10239"/>
<keyword evidence="2" id="KW-1185">Reference proteome</keyword>
<dbReference type="EMBL" id="KM507819">
    <property type="protein sequence ID" value="AIT14349.1"/>
    <property type="molecule type" value="Genomic_DNA"/>
</dbReference>
<protein>
    <submittedName>
        <fullName evidence="1">Uncharacterized protein</fullName>
    </submittedName>
</protein>
<evidence type="ECO:0000313" key="1">
    <source>
        <dbReference type="EMBL" id="AIT14349.1"/>
    </source>
</evidence>
<dbReference type="KEGG" id="vg:22111499"/>
<reference evidence="1 2" key="1">
    <citation type="submission" date="2014-09" db="EMBL/GenBank/DDBJ databases">
        <authorList>
            <person name="Lapin J.S."/>
            <person name="Pope W.H."/>
            <person name="Hua J."/>
            <person name="Ford M.E."/>
            <person name="Conway J.F."/>
            <person name="Hatfull G.F."/>
            <person name="Hendrix R.W."/>
        </authorList>
    </citation>
    <scope>NUCLEOTIDE SEQUENCE [LARGE SCALE GENOMIC DNA]</scope>
</reference>
<dbReference type="Proteomes" id="UP000029889">
    <property type="component" value="Segment"/>
</dbReference>
<sequence length="399" mass="46655">MDFPEKLFVARSYVNHNQVDGFIIDATKSHTKAFETKKERAEYWAKKNNLPSLYIDNVPTTGFCVVDKLTIHARETYFTIRHPEGFEFMISAKNMNDLIINNDIIKGVFVDPMFFNNNLELINGKTKTFAKLVEKENKKEQQKETVAGLKVGDGFTYLKEDYYYCGKVHAICIKKTKEFAYPDKSSVYHLLFNSTRGTYALNQRLDNYNLEPRALLNKKTTADEEIKLANEFWQSYRTNRHNPLGESNIPVLVHNKSFKAKDLKIKYEEINVDDLMNNGRFNENVPFMTKDNEQSYRVFFGVSNNTTRSYYGRSGDYNIHYNDKFERFSAYPVQIDDNGIMSMDVDINEHTSFSTWNGYRSPFFPPNERKTSSSRYYQDKPCHVQLSISNPLYIGKYYL</sequence>
<evidence type="ECO:0000313" key="2">
    <source>
        <dbReference type="Proteomes" id="UP000029889"/>
    </source>
</evidence>
<name>A0A097EY36_9CAUD</name>
<organism evidence="1 2">
    <name type="scientific">Escherichia phage 121Q</name>
    <dbReference type="NCBI Taxonomy" id="1555202"/>
    <lineage>
        <taxon>Viruses</taxon>
        <taxon>Duplodnaviria</taxon>
        <taxon>Heunggongvirae</taxon>
        <taxon>Uroviricota</taxon>
        <taxon>Caudoviricetes</taxon>
        <taxon>Asteriusvirus</taxon>
        <taxon>Asteriusvirus av121Q</taxon>
    </lineage>
</organism>
<accession>A0A097EY36</accession>
<gene>
    <name evidence="1" type="primary">459</name>
    <name evidence="1" type="ORF">PBI_121Q_459</name>
</gene>